<dbReference type="SUPFAM" id="SSF53850">
    <property type="entry name" value="Periplasmic binding protein-like II"/>
    <property type="match status" value="1"/>
</dbReference>
<dbReference type="EMBL" id="JBHLXJ010000017">
    <property type="protein sequence ID" value="MFC0351353.1"/>
    <property type="molecule type" value="Genomic_DNA"/>
</dbReference>
<dbReference type="Proteomes" id="UP001589844">
    <property type="component" value="Unassembled WGS sequence"/>
</dbReference>
<dbReference type="RefSeq" id="WP_390213973.1">
    <property type="nucleotide sequence ID" value="NZ_JBHLXJ010000017.1"/>
</dbReference>
<reference evidence="2 3" key="1">
    <citation type="submission" date="2024-09" db="EMBL/GenBank/DDBJ databases">
        <authorList>
            <person name="Sun Q."/>
            <person name="Mori K."/>
        </authorList>
    </citation>
    <scope>NUCLEOTIDE SEQUENCE [LARGE SCALE GENOMIC DNA]</scope>
    <source>
        <strain evidence="2 3">CCM 8677</strain>
    </source>
</reference>
<proteinExistence type="predicted"/>
<comment type="caution">
    <text evidence="2">The sequence shown here is derived from an EMBL/GenBank/DDBJ whole genome shotgun (WGS) entry which is preliminary data.</text>
</comment>
<evidence type="ECO:0000313" key="2">
    <source>
        <dbReference type="EMBL" id="MFC0351353.1"/>
    </source>
</evidence>
<name>A0ABV6IID9_9BURK</name>
<dbReference type="InterPro" id="IPR001638">
    <property type="entry name" value="Solute-binding_3/MltF_N"/>
</dbReference>
<keyword evidence="3" id="KW-1185">Reference proteome</keyword>
<dbReference type="Pfam" id="PF00497">
    <property type="entry name" value="SBP_bac_3"/>
    <property type="match status" value="1"/>
</dbReference>
<sequence>MKLVKPVFSGLLLLFALCGVTRPAQGYETLKLLFEIRHPLSYRDVDGQLGGILITPVAQAMAKAGIPFIWVETPFKRQINQVEKNDEALCAVGMFKNKERQKFAKFSATVLRDISRPSVMLAHRNFKPDKSMNLLEALSIPGTRMLKKDSASYGSVIDEVIERSHVNIVSTTAESFNMGKMIAAHRADFIFVSEEEALTMIKTIPDGDKLHIFKPQNMPQGPERYLMCSQSVPDELIQKFNQAITK</sequence>
<dbReference type="Gene3D" id="3.40.190.10">
    <property type="entry name" value="Periplasmic binding protein-like II"/>
    <property type="match status" value="2"/>
</dbReference>
<organism evidence="2 3">
    <name type="scientific">Undibacterium danionis</name>
    <dbReference type="NCBI Taxonomy" id="1812100"/>
    <lineage>
        <taxon>Bacteria</taxon>
        <taxon>Pseudomonadati</taxon>
        <taxon>Pseudomonadota</taxon>
        <taxon>Betaproteobacteria</taxon>
        <taxon>Burkholderiales</taxon>
        <taxon>Oxalobacteraceae</taxon>
        <taxon>Undibacterium</taxon>
    </lineage>
</organism>
<accession>A0ABV6IID9</accession>
<gene>
    <name evidence="2" type="ORF">ACFFJH_16150</name>
</gene>
<evidence type="ECO:0000259" key="1">
    <source>
        <dbReference type="Pfam" id="PF00497"/>
    </source>
</evidence>
<feature type="domain" description="Solute-binding protein family 3/N-terminal" evidence="1">
    <location>
        <begin position="38"/>
        <end position="146"/>
    </location>
</feature>
<evidence type="ECO:0000313" key="3">
    <source>
        <dbReference type="Proteomes" id="UP001589844"/>
    </source>
</evidence>
<protein>
    <submittedName>
        <fullName evidence="2">Substrate-binding periplasmic protein</fullName>
    </submittedName>
</protein>